<dbReference type="PIR" id="F70405">
    <property type="entry name" value="F70405"/>
</dbReference>
<dbReference type="OrthoDB" id="9795058at2"/>
<dbReference type="HOGENOM" id="CLU_073076_2_3_0"/>
<keyword evidence="4" id="KW-1185">Reference proteome</keyword>
<dbReference type="Proteomes" id="UP000000798">
    <property type="component" value="Chromosome"/>
</dbReference>
<keyword evidence="1" id="KW-0175">Coiled coil</keyword>
<name>O67273_AQUAE</name>
<dbReference type="STRING" id="224324.aq_1223"/>
<dbReference type="InterPro" id="IPR052376">
    <property type="entry name" value="Oxidative_Scav/Glycosyltrans"/>
</dbReference>
<dbReference type="InParanoid" id="O67273"/>
<dbReference type="EMBL" id="AE000657">
    <property type="protein sequence ID" value="AAC07236.1"/>
    <property type="molecule type" value="Genomic_DNA"/>
</dbReference>
<dbReference type="KEGG" id="aae:aq_1223"/>
<dbReference type="PANTHER" id="PTHR39082:SF1">
    <property type="entry name" value="SCAVENGER RECEPTOR CLASS A MEMBER 3"/>
    <property type="match status" value="1"/>
</dbReference>
<feature type="coiled-coil region" evidence="1">
    <location>
        <begin position="12"/>
        <end position="157"/>
    </location>
</feature>
<protein>
    <recommendedName>
        <fullName evidence="2">C4-type zinc ribbon domain-containing protein</fullName>
    </recommendedName>
</protein>
<dbReference type="PANTHER" id="PTHR39082">
    <property type="entry name" value="PHOSPHOLIPASE C-BETA-2-RELATED"/>
    <property type="match status" value="1"/>
</dbReference>
<evidence type="ECO:0000313" key="3">
    <source>
        <dbReference type="EMBL" id="AAC07236.1"/>
    </source>
</evidence>
<evidence type="ECO:0000313" key="4">
    <source>
        <dbReference type="Proteomes" id="UP000000798"/>
    </source>
</evidence>
<accession>O67273</accession>
<gene>
    <name evidence="3" type="ordered locus">aq_1223</name>
</gene>
<reference evidence="3 4" key="1">
    <citation type="journal article" date="1998" name="Nature">
        <title>The complete genome of the hyperthermophilic bacterium Aquifex aeolicus.</title>
        <authorList>
            <person name="Deckert G."/>
            <person name="Warren P.V."/>
            <person name="Gaasterland T."/>
            <person name="Young W.G."/>
            <person name="Lenox A.L."/>
            <person name="Graham D.E."/>
            <person name="Overbeek R."/>
            <person name="Snead M.A."/>
            <person name="Keller M."/>
            <person name="Aujay M."/>
            <person name="Huber R."/>
            <person name="Feldman R.A."/>
            <person name="Short J.M."/>
            <person name="Olson G.J."/>
            <person name="Swanson R.V."/>
        </authorList>
    </citation>
    <scope>NUCLEOTIDE SEQUENCE [LARGE SCALE GENOMIC DNA]</scope>
    <source>
        <strain evidence="3 4">VF5</strain>
    </source>
</reference>
<feature type="domain" description="C4-type zinc ribbon" evidence="2">
    <location>
        <begin position="199"/>
        <end position="230"/>
    </location>
</feature>
<evidence type="ECO:0000256" key="1">
    <source>
        <dbReference type="SAM" id="Coils"/>
    </source>
</evidence>
<dbReference type="RefSeq" id="WP_010880775.1">
    <property type="nucleotide sequence ID" value="NC_000918.1"/>
</dbReference>
<dbReference type="eggNOG" id="COG1579">
    <property type="taxonomic scope" value="Bacteria"/>
</dbReference>
<dbReference type="Pfam" id="PF02591">
    <property type="entry name" value="Zn_ribbon_9"/>
    <property type="match status" value="1"/>
</dbReference>
<organism evidence="3 4">
    <name type="scientific">Aquifex aeolicus (strain VF5)</name>
    <dbReference type="NCBI Taxonomy" id="224324"/>
    <lineage>
        <taxon>Bacteria</taxon>
        <taxon>Pseudomonadati</taxon>
        <taxon>Aquificota</taxon>
        <taxon>Aquificia</taxon>
        <taxon>Aquificales</taxon>
        <taxon>Aquificaceae</taxon>
        <taxon>Aquifex</taxon>
    </lineage>
</organism>
<evidence type="ECO:0000259" key="2">
    <source>
        <dbReference type="Pfam" id="PF02591"/>
    </source>
</evidence>
<dbReference type="AlphaFoldDB" id="O67273"/>
<proteinExistence type="predicted"/>
<dbReference type="EnsemblBacteria" id="AAC07236">
    <property type="protein sequence ID" value="AAC07236"/>
    <property type="gene ID" value="aq_1223"/>
</dbReference>
<dbReference type="InterPro" id="IPR003743">
    <property type="entry name" value="Zf-RING_7"/>
</dbReference>
<sequence length="235" mass="28127">MTKEEAKLLVKIQEIDLETERVNHRLKKIEEEVKKLKEELEALLKEKETLLKRKEELENLKKQLQEEVKEAEEKLKVTEEKLMKVTRDVEYKALLREKSKLEDKILKKSYEIDQIEEELEKITKEIEEKVPRIERQVKEIEEELKDLELEESIAHRKIHEYVQKREEVKREIPEHLLKFYEENKKHFEGLVIVPTEDEACAGCGIKIPSVLLSKMIKEDSIEQCPSCGRFVYYKL</sequence>
<dbReference type="Gene3D" id="1.10.287.1490">
    <property type="match status" value="1"/>
</dbReference>